<dbReference type="Proteomes" id="UP000887566">
    <property type="component" value="Unplaced"/>
</dbReference>
<name>A0A914W1Z0_9BILA</name>
<keyword evidence="1" id="KW-1185">Reference proteome</keyword>
<evidence type="ECO:0000313" key="2">
    <source>
        <dbReference type="WBParaSite" id="PSAMB.scaffold3047size19907.g20167.t1"/>
    </source>
</evidence>
<sequence length="38" mass="4057">MLLRVLKASADPSGTPVYTVIFEQTAPSRLPNNPATPC</sequence>
<accession>A0A914W1Z0</accession>
<organism evidence="1 2">
    <name type="scientific">Plectus sambesii</name>
    <dbReference type="NCBI Taxonomy" id="2011161"/>
    <lineage>
        <taxon>Eukaryota</taxon>
        <taxon>Metazoa</taxon>
        <taxon>Ecdysozoa</taxon>
        <taxon>Nematoda</taxon>
        <taxon>Chromadorea</taxon>
        <taxon>Plectida</taxon>
        <taxon>Plectina</taxon>
        <taxon>Plectoidea</taxon>
        <taxon>Plectidae</taxon>
        <taxon>Plectus</taxon>
    </lineage>
</organism>
<evidence type="ECO:0000313" key="1">
    <source>
        <dbReference type="Proteomes" id="UP000887566"/>
    </source>
</evidence>
<proteinExistence type="predicted"/>
<dbReference type="AlphaFoldDB" id="A0A914W1Z0"/>
<dbReference type="WBParaSite" id="PSAMB.scaffold3047size19907.g20167.t1">
    <property type="protein sequence ID" value="PSAMB.scaffold3047size19907.g20167.t1"/>
    <property type="gene ID" value="PSAMB.scaffold3047size19907.g20167"/>
</dbReference>
<reference evidence="2" key="1">
    <citation type="submission" date="2022-11" db="UniProtKB">
        <authorList>
            <consortium name="WormBaseParasite"/>
        </authorList>
    </citation>
    <scope>IDENTIFICATION</scope>
</reference>
<protein>
    <submittedName>
        <fullName evidence="2">Uncharacterized protein</fullName>
    </submittedName>
</protein>